<evidence type="ECO:0000259" key="7">
    <source>
        <dbReference type="PROSITE" id="PS50850"/>
    </source>
</evidence>
<comment type="subcellular location">
    <subcellularLocation>
        <location evidence="1">Cell membrane</location>
        <topology evidence="1">Multi-pass membrane protein</topology>
    </subcellularLocation>
</comment>
<dbReference type="GO" id="GO:0022857">
    <property type="term" value="F:transmembrane transporter activity"/>
    <property type="evidence" value="ECO:0007669"/>
    <property type="project" value="InterPro"/>
</dbReference>
<proteinExistence type="predicted"/>
<protein>
    <submittedName>
        <fullName evidence="8">Arabinose efflux permease</fullName>
    </submittedName>
</protein>
<dbReference type="Proteomes" id="UP000254879">
    <property type="component" value="Unassembled WGS sequence"/>
</dbReference>
<sequence>MGAIFIIIGLLFDMMATSIPIVVIGSVMVALGFGLFNSSDAALVMRILPNMDNAGKDVGIMASANNLQGVLIPMLAPMLLGIGSWYAFFGGVSIFVILGIIILYTIPEDPRYKASLEEQTIKEVIVK</sequence>
<evidence type="ECO:0000256" key="3">
    <source>
        <dbReference type="ARBA" id="ARBA00022692"/>
    </source>
</evidence>
<feature type="transmembrane region" description="Helical" evidence="6">
    <location>
        <begin position="85"/>
        <end position="106"/>
    </location>
</feature>
<keyword evidence="3 6" id="KW-0812">Transmembrane</keyword>
<evidence type="ECO:0000256" key="5">
    <source>
        <dbReference type="ARBA" id="ARBA00023136"/>
    </source>
</evidence>
<reference evidence="8 9" key="1">
    <citation type="submission" date="2018-06" db="EMBL/GenBank/DDBJ databases">
        <authorList>
            <consortium name="Pathogen Informatics"/>
            <person name="Doyle S."/>
        </authorList>
    </citation>
    <scope>NUCLEOTIDE SEQUENCE [LARGE SCALE GENOMIC DNA]</scope>
    <source>
        <strain evidence="9">NCTC 10815</strain>
    </source>
</reference>
<name>A0A378MMQ6_LISGR</name>
<dbReference type="AlphaFoldDB" id="A0A378MMQ6"/>
<keyword evidence="4 6" id="KW-1133">Transmembrane helix</keyword>
<dbReference type="InterPro" id="IPR036259">
    <property type="entry name" value="MFS_trans_sf"/>
</dbReference>
<dbReference type="PROSITE" id="PS50850">
    <property type="entry name" value="MFS"/>
    <property type="match status" value="1"/>
</dbReference>
<feature type="transmembrane region" description="Helical" evidence="6">
    <location>
        <begin position="6"/>
        <end position="37"/>
    </location>
</feature>
<dbReference type="Gene3D" id="1.20.1250.20">
    <property type="entry name" value="MFS general substrate transporter like domains"/>
    <property type="match status" value="1"/>
</dbReference>
<dbReference type="Pfam" id="PF07690">
    <property type="entry name" value="MFS_1"/>
    <property type="match status" value="1"/>
</dbReference>
<dbReference type="EMBL" id="UGPG01000001">
    <property type="protein sequence ID" value="STY44995.1"/>
    <property type="molecule type" value="Genomic_DNA"/>
</dbReference>
<dbReference type="RefSeq" id="WP_115346140.1">
    <property type="nucleotide sequence ID" value="NZ_UGPG01000001.1"/>
</dbReference>
<accession>A0A378MMQ6</accession>
<feature type="domain" description="Major facilitator superfamily (MFS) profile" evidence="7">
    <location>
        <begin position="1"/>
        <end position="127"/>
    </location>
</feature>
<dbReference type="SUPFAM" id="SSF103473">
    <property type="entry name" value="MFS general substrate transporter"/>
    <property type="match status" value="1"/>
</dbReference>
<dbReference type="InterPro" id="IPR020846">
    <property type="entry name" value="MFS_dom"/>
</dbReference>
<dbReference type="InterPro" id="IPR011701">
    <property type="entry name" value="MFS"/>
</dbReference>
<evidence type="ECO:0000256" key="2">
    <source>
        <dbReference type="ARBA" id="ARBA00022448"/>
    </source>
</evidence>
<evidence type="ECO:0000256" key="4">
    <source>
        <dbReference type="ARBA" id="ARBA00022989"/>
    </source>
</evidence>
<evidence type="ECO:0000313" key="9">
    <source>
        <dbReference type="Proteomes" id="UP000254879"/>
    </source>
</evidence>
<feature type="transmembrane region" description="Helical" evidence="6">
    <location>
        <begin position="58"/>
        <end position="79"/>
    </location>
</feature>
<evidence type="ECO:0000256" key="6">
    <source>
        <dbReference type="SAM" id="Phobius"/>
    </source>
</evidence>
<gene>
    <name evidence="8" type="ORF">NCTC10815_02368</name>
</gene>
<organism evidence="8 9">
    <name type="scientific">Listeria grayi</name>
    <name type="common">Listeria murrayi</name>
    <dbReference type="NCBI Taxonomy" id="1641"/>
    <lineage>
        <taxon>Bacteria</taxon>
        <taxon>Bacillati</taxon>
        <taxon>Bacillota</taxon>
        <taxon>Bacilli</taxon>
        <taxon>Bacillales</taxon>
        <taxon>Listeriaceae</taxon>
        <taxon>Listeria</taxon>
    </lineage>
</organism>
<evidence type="ECO:0000313" key="8">
    <source>
        <dbReference type="EMBL" id="STY44995.1"/>
    </source>
</evidence>
<dbReference type="GO" id="GO:0005886">
    <property type="term" value="C:plasma membrane"/>
    <property type="evidence" value="ECO:0007669"/>
    <property type="project" value="UniProtKB-SubCell"/>
</dbReference>
<keyword evidence="5 6" id="KW-0472">Membrane</keyword>
<keyword evidence="2" id="KW-0813">Transport</keyword>
<evidence type="ECO:0000256" key="1">
    <source>
        <dbReference type="ARBA" id="ARBA00004651"/>
    </source>
</evidence>